<keyword evidence="2" id="KW-1003">Cell membrane</keyword>
<keyword evidence="3 11" id="KW-0812">Transmembrane</keyword>
<evidence type="ECO:0000256" key="9">
    <source>
        <dbReference type="ARBA" id="ARBA00023224"/>
    </source>
</evidence>
<comment type="subcellular location">
    <subcellularLocation>
        <location evidence="1">Cell membrane</location>
        <topology evidence="1">Multi-pass membrane protein</topology>
    </subcellularLocation>
</comment>
<feature type="compositionally biased region" description="Polar residues" evidence="10">
    <location>
        <begin position="265"/>
        <end position="284"/>
    </location>
</feature>
<protein>
    <recommendedName>
        <fullName evidence="12">G-protein coupled receptors family 1 profile domain-containing protein</fullName>
    </recommendedName>
</protein>
<organism evidence="13 14">
    <name type="scientific">Strongylocentrotus purpuratus</name>
    <name type="common">Purple sea urchin</name>
    <dbReference type="NCBI Taxonomy" id="7668"/>
    <lineage>
        <taxon>Eukaryota</taxon>
        <taxon>Metazoa</taxon>
        <taxon>Echinodermata</taxon>
        <taxon>Eleutherozoa</taxon>
        <taxon>Echinozoa</taxon>
        <taxon>Echinoidea</taxon>
        <taxon>Euechinoidea</taxon>
        <taxon>Echinacea</taxon>
        <taxon>Camarodonta</taxon>
        <taxon>Echinidea</taxon>
        <taxon>Strongylocentrotidae</taxon>
        <taxon>Strongylocentrotus</taxon>
    </lineage>
</organism>
<dbReference type="AlphaFoldDB" id="A0A7M7RIH8"/>
<sequence>MTNLSVSVEPYTSFFDDVSDDAVVTTVEMIVGGGGGSTRYKSINNLQGLILGTSLVILIIVTNLLSLGAFAVEKRLRTYNNYFIINLALSDLAVGILQIVGVIHTFNGYFPGGPEFCKVYLGLRNAMFSVSVVGVVIICIDRHRATYDPINHYMTKSKRKAVILNILTWVIAFSFWMFYATVWDFAINSNPGKSCLASFSRIPAANMFQTVLTIFLPLAVISVLYLRIYIKIKETVGGKSINKQFGEGEMSKSTSLTTVCSDLSSSGTMEMTKSSAQVKTNGDTSGKGGKGEAGSNRPATANRETANEMQKATRTLSYIVFSFAIAWIPNSIIYFLYAIDPQLIAYENLPRDVKQFFVWVRFANSFFNPIC</sequence>
<dbReference type="OMA" id="WDFAINS"/>
<dbReference type="GO" id="GO:0005886">
    <property type="term" value="C:plasma membrane"/>
    <property type="evidence" value="ECO:0000318"/>
    <property type="project" value="GO_Central"/>
</dbReference>
<evidence type="ECO:0000256" key="1">
    <source>
        <dbReference type="ARBA" id="ARBA00004651"/>
    </source>
</evidence>
<feature type="domain" description="G-protein coupled receptors family 1 profile" evidence="12">
    <location>
        <begin position="62"/>
        <end position="371"/>
    </location>
</feature>
<evidence type="ECO:0000313" key="14">
    <source>
        <dbReference type="Proteomes" id="UP000007110"/>
    </source>
</evidence>
<feature type="transmembrane region" description="Helical" evidence="11">
    <location>
        <begin position="84"/>
        <end position="107"/>
    </location>
</feature>
<dbReference type="InParanoid" id="A0A7M7RIH8"/>
<proteinExistence type="predicted"/>
<dbReference type="PRINTS" id="PR00237">
    <property type="entry name" value="GPCRRHODOPSN"/>
</dbReference>
<feature type="transmembrane region" description="Helical" evidence="11">
    <location>
        <begin position="318"/>
        <end position="339"/>
    </location>
</feature>
<feature type="region of interest" description="Disordered" evidence="10">
    <location>
        <begin position="265"/>
        <end position="306"/>
    </location>
</feature>
<evidence type="ECO:0000256" key="3">
    <source>
        <dbReference type="ARBA" id="ARBA00022692"/>
    </source>
</evidence>
<dbReference type="OrthoDB" id="10071887at2759"/>
<dbReference type="PROSITE" id="PS50262">
    <property type="entry name" value="G_PROTEIN_RECEP_F1_2"/>
    <property type="match status" value="1"/>
</dbReference>
<evidence type="ECO:0000256" key="4">
    <source>
        <dbReference type="ARBA" id="ARBA00022989"/>
    </source>
</evidence>
<evidence type="ECO:0000256" key="2">
    <source>
        <dbReference type="ARBA" id="ARBA00022475"/>
    </source>
</evidence>
<dbReference type="SUPFAM" id="SSF81321">
    <property type="entry name" value="Family A G protein-coupled receptor-like"/>
    <property type="match status" value="1"/>
</dbReference>
<evidence type="ECO:0000256" key="6">
    <source>
        <dbReference type="ARBA" id="ARBA00023136"/>
    </source>
</evidence>
<reference evidence="14" key="1">
    <citation type="submission" date="2015-02" db="EMBL/GenBank/DDBJ databases">
        <title>Genome sequencing for Strongylocentrotus purpuratus.</title>
        <authorList>
            <person name="Murali S."/>
            <person name="Liu Y."/>
            <person name="Vee V."/>
            <person name="English A."/>
            <person name="Wang M."/>
            <person name="Skinner E."/>
            <person name="Han Y."/>
            <person name="Muzny D.M."/>
            <person name="Worley K.C."/>
            <person name="Gibbs R.A."/>
        </authorList>
    </citation>
    <scope>NUCLEOTIDE SEQUENCE</scope>
</reference>
<feature type="transmembrane region" description="Helical" evidence="11">
    <location>
        <begin position="202"/>
        <end position="226"/>
    </location>
</feature>
<dbReference type="KEGG" id="spu:591716"/>
<evidence type="ECO:0000313" key="13">
    <source>
        <dbReference type="EnsemblMetazoa" id="XP_796359"/>
    </source>
</evidence>
<feature type="compositionally biased region" description="Polar residues" evidence="10">
    <location>
        <begin position="297"/>
        <end position="306"/>
    </location>
</feature>
<reference evidence="13" key="2">
    <citation type="submission" date="2021-01" db="UniProtKB">
        <authorList>
            <consortium name="EnsemblMetazoa"/>
        </authorList>
    </citation>
    <scope>IDENTIFICATION</scope>
</reference>
<keyword evidence="4 11" id="KW-1133">Transmembrane helix</keyword>
<feature type="transmembrane region" description="Helical" evidence="11">
    <location>
        <begin position="119"/>
        <end position="140"/>
    </location>
</feature>
<keyword evidence="7" id="KW-1015">Disulfide bond</keyword>
<dbReference type="PANTHER" id="PTHR24248:SF125">
    <property type="entry name" value="DOPAMINE D2-LIKE RECEPTOR"/>
    <property type="match status" value="1"/>
</dbReference>
<evidence type="ECO:0000256" key="10">
    <source>
        <dbReference type="SAM" id="MobiDB-lite"/>
    </source>
</evidence>
<keyword evidence="8" id="KW-0675">Receptor</keyword>
<keyword evidence="5" id="KW-0297">G-protein coupled receptor</keyword>
<accession>A0A7M7RIH8</accession>
<keyword evidence="6 11" id="KW-0472">Membrane</keyword>
<feature type="transmembrane region" description="Helical" evidence="11">
    <location>
        <begin position="161"/>
        <end position="182"/>
    </location>
</feature>
<dbReference type="GeneID" id="591716"/>
<dbReference type="PANTHER" id="PTHR24248">
    <property type="entry name" value="ADRENERGIC RECEPTOR-RELATED G-PROTEIN COUPLED RECEPTOR"/>
    <property type="match status" value="1"/>
</dbReference>
<dbReference type="GO" id="GO:0004930">
    <property type="term" value="F:G protein-coupled receptor activity"/>
    <property type="evidence" value="ECO:0000318"/>
    <property type="project" value="GO_Central"/>
</dbReference>
<dbReference type="InterPro" id="IPR000276">
    <property type="entry name" value="GPCR_Rhodpsn"/>
</dbReference>
<dbReference type="EnsemblMetazoa" id="XM_791266">
    <property type="protein sequence ID" value="XP_796359"/>
    <property type="gene ID" value="LOC591716"/>
</dbReference>
<dbReference type="InterPro" id="IPR017452">
    <property type="entry name" value="GPCR_Rhodpsn_7TM"/>
</dbReference>
<dbReference type="Pfam" id="PF00001">
    <property type="entry name" value="7tm_1"/>
    <property type="match status" value="1"/>
</dbReference>
<dbReference type="FunCoup" id="A0A7M7RIH8">
    <property type="interactions" value="839"/>
</dbReference>
<dbReference type="GO" id="GO:0001591">
    <property type="term" value="F:dopamine neurotransmitter receptor activity, coupled via Gi/Go"/>
    <property type="evidence" value="ECO:0000318"/>
    <property type="project" value="GO_Central"/>
</dbReference>
<name>A0A7M7RIH8_STRPU</name>
<dbReference type="Gene3D" id="1.20.1070.10">
    <property type="entry name" value="Rhodopsin 7-helix transmembrane proteins"/>
    <property type="match status" value="1"/>
</dbReference>
<evidence type="ECO:0000256" key="8">
    <source>
        <dbReference type="ARBA" id="ARBA00023170"/>
    </source>
</evidence>
<evidence type="ECO:0000256" key="11">
    <source>
        <dbReference type="SAM" id="Phobius"/>
    </source>
</evidence>
<keyword evidence="9" id="KW-0807">Transducer</keyword>
<evidence type="ECO:0000256" key="7">
    <source>
        <dbReference type="ARBA" id="ARBA00023157"/>
    </source>
</evidence>
<keyword evidence="14" id="KW-1185">Reference proteome</keyword>
<evidence type="ECO:0000259" key="12">
    <source>
        <dbReference type="PROSITE" id="PS50262"/>
    </source>
</evidence>
<dbReference type="GO" id="GO:0045202">
    <property type="term" value="C:synapse"/>
    <property type="evidence" value="ECO:0007669"/>
    <property type="project" value="GOC"/>
</dbReference>
<dbReference type="Proteomes" id="UP000007110">
    <property type="component" value="Unassembled WGS sequence"/>
</dbReference>
<evidence type="ECO:0000256" key="5">
    <source>
        <dbReference type="ARBA" id="ARBA00023040"/>
    </source>
</evidence>
<dbReference type="RefSeq" id="XP_796359.2">
    <property type="nucleotide sequence ID" value="XM_791266.2"/>
</dbReference>
<feature type="transmembrane region" description="Helical" evidence="11">
    <location>
        <begin position="49"/>
        <end position="72"/>
    </location>
</feature>